<evidence type="ECO:0000256" key="1">
    <source>
        <dbReference type="SAM" id="MobiDB-lite"/>
    </source>
</evidence>
<protein>
    <submittedName>
        <fullName evidence="2">Uncharacterized protein</fullName>
    </submittedName>
</protein>
<name>A0A6F9Y561_9LACO</name>
<sequence>MSLNISNLYSPHPLTKLTSKEVDSTTTSPQTETSNVAVQTTSPVTAHHLRAHATLFANFAKEDQAVVANIEAKLLAIKEKLHLTEKENVSAPFTANPQHYVEMYQQGGGDFSQAALSATELANVFDFSNYQKEDIIVQASKTITSSLFEHADTSLLSLGISLRDNLNLKYDEQAELTALKQLQTRTNSDPDINGYLNDGYIFQSKNSFFKLDSLKEDGTAIDFSLRLGDKLKAAGAFANLKPAEEAKVNSLLSQSLADLKPVFNNTSSMPGKISSAEAQLLAKITSKALDVIEKNLIDPSGQAAFHKVSSEFKSFLHIKTSLYQNYEEGEARYDEIWTKRVKNVKLSEEFLAALRNAGTFRTLGQVAHSTEATDTYRQALNHFLDQLDKLDKNTDVNALLTKFEQANRAYYTNDSADEQLLASYRLNFQSFDHIKTYWQNLQTALTES</sequence>
<organism evidence="2">
    <name type="scientific">Ligilactobacillus agilis</name>
    <dbReference type="NCBI Taxonomy" id="1601"/>
    <lineage>
        <taxon>Bacteria</taxon>
        <taxon>Bacillati</taxon>
        <taxon>Bacillota</taxon>
        <taxon>Bacilli</taxon>
        <taxon>Lactobacillales</taxon>
        <taxon>Lactobacillaceae</taxon>
        <taxon>Ligilactobacillus</taxon>
    </lineage>
</organism>
<comment type="caution">
    <text evidence="2">The sequence shown here is derived from an EMBL/GenBank/DDBJ whole genome shotgun (WGS) entry which is preliminary data.</text>
</comment>
<proteinExistence type="predicted"/>
<reference evidence="2" key="1">
    <citation type="submission" date="2019-10" db="EMBL/GenBank/DDBJ databases">
        <title>Lactobacillus agilis SN811 Whole Genome Sequencing Project.</title>
        <authorList>
            <person name="Suzuki S."/>
            <person name="Endo A."/>
            <person name="Maeno S."/>
            <person name="Shiwa Y."/>
            <person name="Matsutani M."/>
            <person name="Kajikawa A."/>
        </authorList>
    </citation>
    <scope>NUCLEOTIDE SEQUENCE</scope>
    <source>
        <strain evidence="2">SN811</strain>
    </source>
</reference>
<feature type="region of interest" description="Disordered" evidence="1">
    <location>
        <begin position="16"/>
        <end position="37"/>
    </location>
</feature>
<gene>
    <name evidence="2" type="ORF">SN811_10680</name>
</gene>
<feature type="compositionally biased region" description="Polar residues" evidence="1">
    <location>
        <begin position="24"/>
        <end position="37"/>
    </location>
</feature>
<dbReference type="Proteomes" id="UP000494160">
    <property type="component" value="Unassembled WGS sequence"/>
</dbReference>
<evidence type="ECO:0000313" key="2">
    <source>
        <dbReference type="EMBL" id="GET12568.1"/>
    </source>
</evidence>
<dbReference type="EMBL" id="BLAP01000041">
    <property type="protein sequence ID" value="GET12568.1"/>
    <property type="molecule type" value="Genomic_DNA"/>
</dbReference>
<dbReference type="AlphaFoldDB" id="A0A6F9Y561"/>
<dbReference type="RefSeq" id="WP_172577322.1">
    <property type="nucleotide sequence ID" value="NZ_BLAP01000041.1"/>
</dbReference>
<accession>A0A6F9Y561</accession>